<dbReference type="EMBL" id="CP130613">
    <property type="protein sequence ID" value="WKW16119.1"/>
    <property type="molecule type" value="Genomic_DNA"/>
</dbReference>
<dbReference type="GO" id="GO:0030313">
    <property type="term" value="C:cell envelope"/>
    <property type="evidence" value="ECO:0007669"/>
    <property type="project" value="UniProtKB-SubCell"/>
</dbReference>
<dbReference type="PROSITE" id="PS51007">
    <property type="entry name" value="CYTC"/>
    <property type="match status" value="1"/>
</dbReference>
<dbReference type="SUPFAM" id="SSF46626">
    <property type="entry name" value="Cytochrome c"/>
    <property type="match status" value="2"/>
</dbReference>
<proteinExistence type="predicted"/>
<evidence type="ECO:0000313" key="11">
    <source>
        <dbReference type="EMBL" id="WKW16119.1"/>
    </source>
</evidence>
<comment type="subcellular location">
    <subcellularLocation>
        <location evidence="1">Cell envelope</location>
    </subcellularLocation>
</comment>
<dbReference type="GO" id="GO:0046872">
    <property type="term" value="F:metal ion binding"/>
    <property type="evidence" value="ECO:0007669"/>
    <property type="project" value="UniProtKB-KW"/>
</dbReference>
<organism evidence="10">
    <name type="scientific">Pseudogemmatithrix spongiicola</name>
    <dbReference type="NCBI Taxonomy" id="3062599"/>
    <lineage>
        <taxon>Bacteria</taxon>
        <taxon>Pseudomonadati</taxon>
        <taxon>Gemmatimonadota</taxon>
        <taxon>Gemmatimonadia</taxon>
        <taxon>Gemmatimonadales</taxon>
        <taxon>Gemmatimonadaceae</taxon>
        <taxon>Pseudogemmatithrix</taxon>
    </lineage>
</organism>
<sequence>MRIRLAPALFVLVLGCAADEATAPENDFVAVREALTIDPAALPNYAGIAYPAYVNAGVIAREVVQPANNPITNAGATLGRVLFFDKNLSRTNTLSCASCHFASAAFGDTAQFSLGFDGVRRTGRHSMRLVNARFNPGGRYFWDRRAATLEAQTTQPIRDELELGFDDAHGGFVAVLGKLSALPYYPPLFKLAFGDAAITEDRMQRAMAQYVRSIVSYGSRYDQGVATLPLAPPPPGAPTGPGGGLNLQTRVPGFTDEEFRGQQIFILPKNAGGAGCQGCHSAPTFAFTAVSGTNGLDPDQTALFRSPSLKNVAQSRRFMHDGRFTSLEEVVEFYNSGIQFGAQLDPRLRNVVGDGPQRLNLTAADKAALVAFMRTLTDAAIGTDPRFADPFRP</sequence>
<feature type="domain" description="Cytochrome c" evidence="9">
    <location>
        <begin position="256"/>
        <end position="377"/>
    </location>
</feature>
<dbReference type="KEGG" id="pspc:Strain318_002529"/>
<dbReference type="InterPro" id="IPR004852">
    <property type="entry name" value="Di-haem_cyt_c_peroxidsae"/>
</dbReference>
<evidence type="ECO:0000313" key="10">
    <source>
        <dbReference type="EMBL" id="WKW13212.1"/>
    </source>
</evidence>
<feature type="chain" id="PRO_5041339492" description="Cytochrome c domain-containing protein" evidence="8">
    <location>
        <begin position="24"/>
        <end position="393"/>
    </location>
</feature>
<dbReference type="PROSITE" id="PS51257">
    <property type="entry name" value="PROKAR_LIPOPROTEIN"/>
    <property type="match status" value="1"/>
</dbReference>
<reference evidence="10" key="1">
    <citation type="submission" date="2023-07" db="EMBL/GenBank/DDBJ databases">
        <authorList>
            <person name="Haufschild T."/>
            <person name="Kallscheuer N."/>
            <person name="Hammer J."/>
            <person name="Kohn T."/>
            <person name="Kabuu M."/>
            <person name="Jogler M."/>
            <person name="Wohfarth N."/>
            <person name="Heuer A."/>
            <person name="Rohde M."/>
            <person name="van Teeseling M.C.F."/>
            <person name="Jogler C."/>
        </authorList>
    </citation>
    <scope>NUCLEOTIDE SEQUENCE</scope>
    <source>
        <strain evidence="10">Strain 138</strain>
        <strain evidence="11">Strain 318</strain>
    </source>
</reference>
<dbReference type="PANTHER" id="PTHR30600:SF10">
    <property type="entry name" value="BLL6722 PROTEIN"/>
    <property type="match status" value="1"/>
</dbReference>
<keyword evidence="12" id="KW-1185">Reference proteome</keyword>
<dbReference type="InterPro" id="IPR051395">
    <property type="entry name" value="Cytochrome_c_Peroxidase/MauG"/>
</dbReference>
<evidence type="ECO:0000313" key="12">
    <source>
        <dbReference type="Proteomes" id="UP001229955"/>
    </source>
</evidence>
<dbReference type="Gene3D" id="1.10.760.10">
    <property type="entry name" value="Cytochrome c-like domain"/>
    <property type="match status" value="2"/>
</dbReference>
<keyword evidence="2 7" id="KW-0349">Heme</keyword>
<dbReference type="Pfam" id="PF03150">
    <property type="entry name" value="CCP_MauG"/>
    <property type="match status" value="1"/>
</dbReference>
<keyword evidence="4 8" id="KW-0732">Signal</keyword>
<keyword evidence="5" id="KW-0560">Oxidoreductase</keyword>
<gene>
    <name evidence="10" type="ORF">Strain138_002529</name>
    <name evidence="11" type="ORF">Strain318_002529</name>
</gene>
<keyword evidence="6 7" id="KW-0408">Iron</keyword>
<feature type="signal peptide" evidence="8">
    <location>
        <begin position="1"/>
        <end position="23"/>
    </location>
</feature>
<dbReference type="GO" id="GO:0009055">
    <property type="term" value="F:electron transfer activity"/>
    <property type="evidence" value="ECO:0007669"/>
    <property type="project" value="InterPro"/>
</dbReference>
<evidence type="ECO:0000256" key="3">
    <source>
        <dbReference type="ARBA" id="ARBA00022723"/>
    </source>
</evidence>
<keyword evidence="3 7" id="KW-0479">Metal-binding</keyword>
<dbReference type="InterPro" id="IPR009056">
    <property type="entry name" value="Cyt_c-like_dom"/>
</dbReference>
<accession>A0AA49K1R0</accession>
<dbReference type="AlphaFoldDB" id="A0AA49Q5R1"/>
<evidence type="ECO:0000256" key="6">
    <source>
        <dbReference type="ARBA" id="ARBA00023004"/>
    </source>
</evidence>
<dbReference type="EMBL" id="CP130612">
    <property type="protein sequence ID" value="WKW13212.1"/>
    <property type="molecule type" value="Genomic_DNA"/>
</dbReference>
<dbReference type="GO" id="GO:0020037">
    <property type="term" value="F:heme binding"/>
    <property type="evidence" value="ECO:0007669"/>
    <property type="project" value="InterPro"/>
</dbReference>
<evidence type="ECO:0000256" key="2">
    <source>
        <dbReference type="ARBA" id="ARBA00022617"/>
    </source>
</evidence>
<dbReference type="Proteomes" id="UP001229955">
    <property type="component" value="Chromosome"/>
</dbReference>
<evidence type="ECO:0000256" key="7">
    <source>
        <dbReference type="PROSITE-ProRule" id="PRU00433"/>
    </source>
</evidence>
<evidence type="ECO:0000256" key="8">
    <source>
        <dbReference type="SAM" id="SignalP"/>
    </source>
</evidence>
<evidence type="ECO:0000256" key="1">
    <source>
        <dbReference type="ARBA" id="ARBA00004196"/>
    </source>
</evidence>
<evidence type="ECO:0000256" key="5">
    <source>
        <dbReference type="ARBA" id="ARBA00023002"/>
    </source>
</evidence>
<evidence type="ECO:0000259" key="9">
    <source>
        <dbReference type="PROSITE" id="PS51007"/>
    </source>
</evidence>
<protein>
    <recommendedName>
        <fullName evidence="9">Cytochrome c domain-containing protein</fullName>
    </recommendedName>
</protein>
<accession>A0AA49Q5R1</accession>
<dbReference type="GO" id="GO:0004130">
    <property type="term" value="F:cytochrome-c peroxidase activity"/>
    <property type="evidence" value="ECO:0007669"/>
    <property type="project" value="TreeGrafter"/>
</dbReference>
<evidence type="ECO:0000256" key="4">
    <source>
        <dbReference type="ARBA" id="ARBA00022729"/>
    </source>
</evidence>
<dbReference type="PANTHER" id="PTHR30600">
    <property type="entry name" value="CYTOCHROME C PEROXIDASE-RELATED"/>
    <property type="match status" value="1"/>
</dbReference>
<dbReference type="InterPro" id="IPR036909">
    <property type="entry name" value="Cyt_c-like_dom_sf"/>
</dbReference>
<name>A0AA49Q5R1_9BACT</name>
<dbReference type="RefSeq" id="WP_367886072.1">
    <property type="nucleotide sequence ID" value="NZ_CP130612.1"/>
</dbReference>